<keyword evidence="7 14" id="KW-0418">Kinase</keyword>
<dbReference type="CDD" id="cd00075">
    <property type="entry name" value="HATPase"/>
    <property type="match status" value="1"/>
</dbReference>
<feature type="domain" description="Histidine kinase" evidence="13">
    <location>
        <begin position="1493"/>
        <end position="1708"/>
    </location>
</feature>
<dbReference type="InterPro" id="IPR003594">
    <property type="entry name" value="HATPase_dom"/>
</dbReference>
<dbReference type="CDD" id="cd00082">
    <property type="entry name" value="HisKA"/>
    <property type="match status" value="1"/>
</dbReference>
<dbReference type="Gene3D" id="3.30.565.10">
    <property type="entry name" value="Histidine kinase-like ATPase, C-terminal domain"/>
    <property type="match status" value="1"/>
</dbReference>
<evidence type="ECO:0000256" key="11">
    <source>
        <dbReference type="SAM" id="Coils"/>
    </source>
</evidence>
<dbReference type="InterPro" id="IPR003661">
    <property type="entry name" value="HisK_dim/P_dom"/>
</dbReference>
<evidence type="ECO:0000259" key="13">
    <source>
        <dbReference type="PROSITE" id="PS50109"/>
    </source>
</evidence>
<evidence type="ECO:0000256" key="9">
    <source>
        <dbReference type="ARBA" id="ARBA00023012"/>
    </source>
</evidence>
<dbReference type="InterPro" id="IPR029016">
    <property type="entry name" value="GAF-like_dom_sf"/>
</dbReference>
<protein>
    <recommendedName>
        <fullName evidence="3">histidine kinase</fullName>
        <ecNumber evidence="3">2.7.13.3</ecNumber>
    </recommendedName>
</protein>
<keyword evidence="11" id="KW-0175">Coiled coil</keyword>
<reference evidence="14" key="1">
    <citation type="submission" date="2022-09" db="EMBL/GenBank/DDBJ databases">
        <title>Complete Genomes of Fervidibacillus albus and Fervidibacillus halotolerans isolated from tidal flat sediments.</title>
        <authorList>
            <person name="Kwon K.K."/>
            <person name="Yang S.-H."/>
            <person name="Park M.J."/>
            <person name="Oh H.-M."/>
        </authorList>
    </citation>
    <scope>NUCLEOTIDE SEQUENCE</scope>
    <source>
        <strain evidence="14">MEBiC13594</strain>
    </source>
</reference>
<dbReference type="SUPFAM" id="SSF48452">
    <property type="entry name" value="TPR-like"/>
    <property type="match status" value="1"/>
</dbReference>
<dbReference type="InterPro" id="IPR011009">
    <property type="entry name" value="Kinase-like_dom_sf"/>
</dbReference>
<organism evidence="14 15">
    <name type="scientific">Fervidibacillus halotolerans</name>
    <dbReference type="NCBI Taxonomy" id="2980027"/>
    <lineage>
        <taxon>Bacteria</taxon>
        <taxon>Bacillati</taxon>
        <taxon>Bacillota</taxon>
        <taxon>Bacilli</taxon>
        <taxon>Bacillales</taxon>
        <taxon>Bacillaceae</taxon>
        <taxon>Fervidibacillus</taxon>
    </lineage>
</organism>
<evidence type="ECO:0000256" key="5">
    <source>
        <dbReference type="ARBA" id="ARBA00022679"/>
    </source>
</evidence>
<dbReference type="PANTHER" id="PTHR43642">
    <property type="entry name" value="HYBRID SIGNAL TRANSDUCTION HISTIDINE KINASE G"/>
    <property type="match status" value="1"/>
</dbReference>
<keyword evidence="10" id="KW-0802">TPR repeat</keyword>
<dbReference type="SUPFAM" id="SSF55874">
    <property type="entry name" value="ATPase domain of HSP90 chaperone/DNA topoisomerase II/histidine kinase"/>
    <property type="match status" value="1"/>
</dbReference>
<evidence type="ECO:0000256" key="1">
    <source>
        <dbReference type="ARBA" id="ARBA00000085"/>
    </source>
</evidence>
<proteinExistence type="predicted"/>
<keyword evidence="9" id="KW-0902">Two-component regulatory system</keyword>
<dbReference type="SMART" id="SM00382">
    <property type="entry name" value="AAA"/>
    <property type="match status" value="1"/>
</dbReference>
<dbReference type="InterPro" id="IPR005467">
    <property type="entry name" value="His_kinase_dom"/>
</dbReference>
<dbReference type="InterPro" id="IPR011990">
    <property type="entry name" value="TPR-like_helical_dom_sf"/>
</dbReference>
<dbReference type="SUPFAM" id="SSF47384">
    <property type="entry name" value="Homodimeric domain of signal transducing histidine kinase"/>
    <property type="match status" value="1"/>
</dbReference>
<dbReference type="InterPro" id="IPR004358">
    <property type="entry name" value="Sig_transdc_His_kin-like_C"/>
</dbReference>
<evidence type="ECO:0000313" key="14">
    <source>
        <dbReference type="EMBL" id="WAA13316.1"/>
    </source>
</evidence>
<dbReference type="InterPro" id="IPR041664">
    <property type="entry name" value="AAA_16"/>
</dbReference>
<name>A0A9E8M2F5_9BACI</name>
<dbReference type="Pfam" id="PF02518">
    <property type="entry name" value="HATPase_c"/>
    <property type="match status" value="1"/>
</dbReference>
<dbReference type="Pfam" id="PF00069">
    <property type="entry name" value="Pkinase"/>
    <property type="match status" value="1"/>
</dbReference>
<dbReference type="PROSITE" id="PS50005">
    <property type="entry name" value="TPR"/>
    <property type="match status" value="1"/>
</dbReference>
<dbReference type="InterPro" id="IPR003593">
    <property type="entry name" value="AAA+_ATPase"/>
</dbReference>
<evidence type="ECO:0000256" key="4">
    <source>
        <dbReference type="ARBA" id="ARBA00022553"/>
    </source>
</evidence>
<dbReference type="InterPro" id="IPR019734">
    <property type="entry name" value="TPR_rpt"/>
</dbReference>
<dbReference type="Gene3D" id="1.10.510.10">
    <property type="entry name" value="Transferase(Phosphotransferase) domain 1"/>
    <property type="match status" value="1"/>
</dbReference>
<comment type="subcellular location">
    <subcellularLocation>
        <location evidence="2">Cell membrane</location>
        <topology evidence="2">Multi-pass membrane protein</topology>
    </subcellularLocation>
</comment>
<dbReference type="InterPro" id="IPR003018">
    <property type="entry name" value="GAF"/>
</dbReference>
<dbReference type="GO" id="GO:0000155">
    <property type="term" value="F:phosphorelay sensor kinase activity"/>
    <property type="evidence" value="ECO:0007669"/>
    <property type="project" value="InterPro"/>
</dbReference>
<dbReference type="Pfam" id="PF13185">
    <property type="entry name" value="GAF_2"/>
    <property type="match status" value="1"/>
</dbReference>
<dbReference type="SMART" id="SM00387">
    <property type="entry name" value="HATPase_c"/>
    <property type="match status" value="1"/>
</dbReference>
<feature type="coiled-coil region" evidence="11">
    <location>
        <begin position="1452"/>
        <end position="1493"/>
    </location>
</feature>
<dbReference type="EC" id="2.7.13.3" evidence="3"/>
<evidence type="ECO:0000256" key="7">
    <source>
        <dbReference type="ARBA" id="ARBA00022777"/>
    </source>
</evidence>
<keyword evidence="6" id="KW-0547">Nucleotide-binding</keyword>
<dbReference type="Pfam" id="PF00512">
    <property type="entry name" value="HisKA"/>
    <property type="match status" value="1"/>
</dbReference>
<accession>A0A9E8M2F5</accession>
<evidence type="ECO:0000256" key="2">
    <source>
        <dbReference type="ARBA" id="ARBA00004651"/>
    </source>
</evidence>
<dbReference type="SUPFAM" id="SSF56112">
    <property type="entry name" value="Protein kinase-like (PK-like)"/>
    <property type="match status" value="1"/>
</dbReference>
<dbReference type="InterPro" id="IPR027417">
    <property type="entry name" value="P-loop_NTPase"/>
</dbReference>
<evidence type="ECO:0000256" key="6">
    <source>
        <dbReference type="ARBA" id="ARBA00022741"/>
    </source>
</evidence>
<dbReference type="InterPro" id="IPR000719">
    <property type="entry name" value="Prot_kinase_dom"/>
</dbReference>
<keyword evidence="8" id="KW-0067">ATP-binding</keyword>
<dbReference type="CDD" id="cd14014">
    <property type="entry name" value="STKc_PknB_like"/>
    <property type="match status" value="1"/>
</dbReference>
<dbReference type="InterPro" id="IPR053159">
    <property type="entry name" value="Hybrid_Histidine_Kinase"/>
</dbReference>
<evidence type="ECO:0000313" key="15">
    <source>
        <dbReference type="Proteomes" id="UP001164726"/>
    </source>
</evidence>
<dbReference type="PROSITE" id="PS50011">
    <property type="entry name" value="PROTEIN_KINASE_DOM"/>
    <property type="match status" value="1"/>
</dbReference>
<gene>
    <name evidence="14" type="ORF">OE105_04115</name>
</gene>
<evidence type="ECO:0000256" key="3">
    <source>
        <dbReference type="ARBA" id="ARBA00012438"/>
    </source>
</evidence>
<dbReference type="SMART" id="SM00065">
    <property type="entry name" value="GAF"/>
    <property type="match status" value="1"/>
</dbReference>
<evidence type="ECO:0000256" key="10">
    <source>
        <dbReference type="PROSITE-ProRule" id="PRU00339"/>
    </source>
</evidence>
<dbReference type="Pfam" id="PF13191">
    <property type="entry name" value="AAA_16"/>
    <property type="match status" value="1"/>
</dbReference>
<dbReference type="Gene3D" id="3.40.50.300">
    <property type="entry name" value="P-loop containing nucleotide triphosphate hydrolases"/>
    <property type="match status" value="1"/>
</dbReference>
<dbReference type="EMBL" id="CP106877">
    <property type="protein sequence ID" value="WAA13316.1"/>
    <property type="molecule type" value="Genomic_DNA"/>
</dbReference>
<feature type="repeat" description="TPR" evidence="10">
    <location>
        <begin position="743"/>
        <end position="776"/>
    </location>
</feature>
<dbReference type="Gene3D" id="1.10.287.130">
    <property type="match status" value="1"/>
</dbReference>
<dbReference type="PANTHER" id="PTHR43642:SF1">
    <property type="entry name" value="HYBRID SIGNAL TRANSDUCTION HISTIDINE KINASE G"/>
    <property type="match status" value="1"/>
</dbReference>
<dbReference type="Gene3D" id="3.30.450.40">
    <property type="match status" value="1"/>
</dbReference>
<dbReference type="GO" id="GO:0005524">
    <property type="term" value="F:ATP binding"/>
    <property type="evidence" value="ECO:0007669"/>
    <property type="project" value="UniProtKB-KW"/>
</dbReference>
<dbReference type="InterPro" id="IPR036890">
    <property type="entry name" value="HATPase_C_sf"/>
</dbReference>
<evidence type="ECO:0000256" key="8">
    <source>
        <dbReference type="ARBA" id="ARBA00022840"/>
    </source>
</evidence>
<dbReference type="PRINTS" id="PR00344">
    <property type="entry name" value="BCTRLSENSOR"/>
</dbReference>
<evidence type="ECO:0000259" key="12">
    <source>
        <dbReference type="PROSITE" id="PS50011"/>
    </source>
</evidence>
<dbReference type="SUPFAM" id="SSF52540">
    <property type="entry name" value="P-loop containing nucleoside triphosphate hydrolases"/>
    <property type="match status" value="1"/>
</dbReference>
<keyword evidence="5" id="KW-0808">Transferase</keyword>
<sequence length="1728" mass="200794">MAKIHHYQILETVGENRYGILYRSIHRKEKNYVLIKMAKRYSNRRPFLHGFYTEQKMKHQGFLSYKTAELEDSVPLVLYDEQPIMTLTDYIKRETIDLLTALQISIELAILLSIVHEQRFIHNYLQPDNILINKKNRQVLLTGFEQATRLIRGGTEAEREKIDDHFISYLSPEQTGKINRPIDHRSDLYSLGCIMYELFTGQTPFGEGDTNEIIYAHLARPLKPPKNLRPMIPSVISNIIMKCLEKEPENRYQSSLGLKHDLEQCKRLLYDGLMDETFPLGTNDHSQFFEIPYSLYGRCEEINTIKETVQRVKQGHSEIMFVSGEPGIGKTALIHELYGEFVKAGGIFIEGKYDLLQRQDPYRPIVQAFSQLIKHLTAEGEKSIQFWRKTLTESLGENLPILTGLIPELQWLTGKVKKVREFSSIEEQRRFQITFLTFLNVIAENVRPIVLFLDDLQWADRASLDLLEYVFASDKSPYVFVIGAYRDKEVNTGHPLHYFLNRLTNHRRRLVNLILSPLSLSHTKQLIQKTLRCREEEGEILANFIYPLTEGNPLFIRQVLYSLYDDGFISTGKKGKSWEIHFHKVNELTIDEHIVSFILKKIDQLPKETIELLELASCFGNRFSLQDLVNITEINPMDISKQLWKALENGFVIPLDTDYTKIYIQKDEPLPVIRYRFSHDRIQQAVYSKMEKREKEETHFRIGNWLRSIGSMDMDNGSRFLEMVNHLNFSQTLLSEQDKFHLSLWNMAAGKRLQKSGAFEPALKYYNEALRLLPEEKWEKHHHIAYELTILTGESEFLNGNYKRAQSLFSEGIDRAKTPLEKLKIYIMQMNLFNYINRFDEALERGLKGLKLYRQRIPSQVSKGKLALEFLMIKILLWRKKTGKLLSLSEMDTEEKTFLLQTYILLNTPSFFVNQQLATFLMLRAVRLTLKHGNTEATSLVYNNYALILSAGFKDYKGSYEFGKLAIKHAEKYGNPNYLGRVYFVFGCFVNHWQGSLEENIRYLERSQSLSLESGNLTVAGSSSSFIIITYFLIGTNLSQLKKKVFQQLDFTKKIDYSLANEFFSEVLHWIEVLSHEDQTVHWDMPPKEKNDNVVIIMYYTIRLKALYLMGEMALSLKIMKEMEKMVNDQLTVVVIPAYTFYASLLKLKLWRKGEKENHWQRDVQNHLKKLKLWASHSPNNYEHQYLSVFGCLQLLQGKEKEGVYYIQRAIQFAAERGFVQDQAAINEWIGEYFYERGMDSLAEMYLREAEKSFRMWGAHAKADQLVKLYPNFSFKPFSTSEMNASFDLKTMIQATETLSKERTIDQLLKKYMEIILKIAGADLGYLIIFHREKGFVKVSGKIHEGIDVFKEGQPLQSNRLPMSVVHYVSTSQSEVYLDDAGKSDLFSKDPYIVQNGTKSLLCLPIILSGSLFGILYLENNLSANVQFLKHVTLLNTLSSQAAIFYINVQLYENLEKTVKERTKELAEMNRQLERKNNELAKTEQLQKELFSNISHDLKSPLSAIQGYIYAILDGYVEDREKEKIYLQKSIDRLEEMYRLIQDLFDLAKLQTGRIPFHYEPIGSLECCQRIYEKFRIDVTNQGLGFRKKVNPQILKENPTIYIDVKRMEQVFSNLISNAIQHTKEGEIRLNAFMKDEVLIISVQDTGQGINREDLPYVFDRFFTNSKKGHGIGLAVTKEIITNHGGEVWVESEFGKGSTFYISLPINSIESDDDPKIVEDRVKTPPIS</sequence>
<keyword evidence="4" id="KW-0597">Phosphoprotein</keyword>
<dbReference type="Proteomes" id="UP001164726">
    <property type="component" value="Chromosome"/>
</dbReference>
<dbReference type="FunFam" id="3.30.565.10:FF:000006">
    <property type="entry name" value="Sensor histidine kinase WalK"/>
    <property type="match status" value="1"/>
</dbReference>
<dbReference type="RefSeq" id="WP_275421473.1">
    <property type="nucleotide sequence ID" value="NZ_CP106877.1"/>
</dbReference>
<comment type="catalytic activity">
    <reaction evidence="1">
        <text>ATP + protein L-histidine = ADP + protein N-phospho-L-histidine.</text>
        <dbReference type="EC" id="2.7.13.3"/>
    </reaction>
</comment>
<dbReference type="KEGG" id="fhl:OE105_04115"/>
<dbReference type="SMART" id="SM00388">
    <property type="entry name" value="HisKA"/>
    <property type="match status" value="1"/>
</dbReference>
<dbReference type="Gene3D" id="1.25.40.10">
    <property type="entry name" value="Tetratricopeptide repeat domain"/>
    <property type="match status" value="1"/>
</dbReference>
<dbReference type="SUPFAM" id="SSF55781">
    <property type="entry name" value="GAF domain-like"/>
    <property type="match status" value="1"/>
</dbReference>
<dbReference type="InterPro" id="IPR036097">
    <property type="entry name" value="HisK_dim/P_sf"/>
</dbReference>
<keyword evidence="15" id="KW-1185">Reference proteome</keyword>
<feature type="domain" description="Protein kinase" evidence="12">
    <location>
        <begin position="7"/>
        <end position="263"/>
    </location>
</feature>
<dbReference type="PROSITE" id="PS50109">
    <property type="entry name" value="HIS_KIN"/>
    <property type="match status" value="1"/>
</dbReference>
<dbReference type="GO" id="GO:0005886">
    <property type="term" value="C:plasma membrane"/>
    <property type="evidence" value="ECO:0007669"/>
    <property type="project" value="UniProtKB-SubCell"/>
</dbReference>